<evidence type="ECO:0000313" key="1">
    <source>
        <dbReference type="EMBL" id="VVN19086.1"/>
    </source>
</evidence>
<reference evidence="1 2" key="1">
    <citation type="submission" date="2019-09" db="EMBL/GenBank/DDBJ databases">
        <authorList>
            <person name="Chandra G."/>
            <person name="Truman W A."/>
        </authorList>
    </citation>
    <scope>NUCLEOTIDE SEQUENCE [LARGE SCALE GENOMIC DNA]</scope>
    <source>
        <strain evidence="1">PS631</strain>
    </source>
</reference>
<dbReference type="EMBL" id="CABVHF010000019">
    <property type="protein sequence ID" value="VVN19086.1"/>
    <property type="molecule type" value="Genomic_DNA"/>
</dbReference>
<dbReference type="AlphaFoldDB" id="A0A5E6VY69"/>
<dbReference type="RefSeq" id="WP_150571215.1">
    <property type="nucleotide sequence ID" value="NZ_CABVHF010000019.1"/>
</dbReference>
<proteinExistence type="predicted"/>
<accession>A0A5E6VY69</accession>
<gene>
    <name evidence="1" type="ORF">PS631_04283</name>
</gene>
<evidence type="ECO:0000313" key="2">
    <source>
        <dbReference type="Proteomes" id="UP000399692"/>
    </source>
</evidence>
<dbReference type="OrthoDB" id="7026741at2"/>
<name>A0A5E6VY69_PSEFL</name>
<sequence>MSKKFEIILGYVDKPVAVGGAAASLTDQYNTDKSGFSLVNQTAQTGATVASVISIVKLTAGFTPFLNIKANTLAATTVFLKITAEYKTNQKFDNGDVLSLIGNVAGIVASITLLAGASGPALVFTGVGVTAAAAGIVTSDAVKNLYQSLILPVVEKHFATNTNAAYPDYWVAPDLALVSLAKISASYTSQIAVSRWDPDSHEVGLGRDDTYPYGITAGGGGYFEPGGDGGVMIFPLPEYPGWSIDIGPIQVIAPGGGGAGLDRYH</sequence>
<dbReference type="Proteomes" id="UP000399692">
    <property type="component" value="Unassembled WGS sequence"/>
</dbReference>
<protein>
    <submittedName>
        <fullName evidence="1">Uncharacterized protein</fullName>
    </submittedName>
</protein>
<organism evidence="1 2">
    <name type="scientific">Pseudomonas fluorescens</name>
    <dbReference type="NCBI Taxonomy" id="294"/>
    <lineage>
        <taxon>Bacteria</taxon>
        <taxon>Pseudomonadati</taxon>
        <taxon>Pseudomonadota</taxon>
        <taxon>Gammaproteobacteria</taxon>
        <taxon>Pseudomonadales</taxon>
        <taxon>Pseudomonadaceae</taxon>
        <taxon>Pseudomonas</taxon>
    </lineage>
</organism>